<sequence length="449" mass="43925">MGALNQLGSAVSNFVAAPAASVSNAFAQADKDLSLSQNAVPIAALAALAASGGLAGVGIPGLGAAGAGAAGTAAAADLAAAYGATGAGVGVGTLGGIGTAGATPGLLSTAMNFAKTNPELALAGAGLAAKALGGSSTPSSSTTSTSIDPDLKAAYLQQVADARTAAAGLGTRQFEGFTPGYATAEQQLTATGIGGTGQQTTNRAAELALAEAGYTPQQIQAMTGAQYMGAYQNPFEQQVVQGTLADIERQRQISQQAQQARAVGARAFGGSRQAVAESIANEDYMRQAANTAAQLRSAGFTTAAGFGQTDAARAMEAARANAANQIAGAGIRQTAVGQLGALGAQQQNLGMTGAQAVMTAEQQRQQLAQARLDAARNLASERLGLTGSALGQQVPNLGESKTTPIYRNQAVSGLGGALGGAQLGSILGGTANPQYAGYGAILGGLLGLG</sequence>
<organism evidence="1">
    <name type="scientific">uncultured Caudovirales phage</name>
    <dbReference type="NCBI Taxonomy" id="2100421"/>
    <lineage>
        <taxon>Viruses</taxon>
        <taxon>Duplodnaviria</taxon>
        <taxon>Heunggongvirae</taxon>
        <taxon>Uroviricota</taxon>
        <taxon>Caudoviricetes</taxon>
        <taxon>Peduoviridae</taxon>
        <taxon>Maltschvirus</taxon>
        <taxon>Maltschvirus maltsch</taxon>
    </lineage>
</organism>
<gene>
    <name evidence="1" type="ORF">UFOVP1016_26</name>
</gene>
<name>A0A6J5Q160_9CAUD</name>
<proteinExistence type="predicted"/>
<accession>A0A6J5Q160</accession>
<reference evidence="1" key="1">
    <citation type="submission" date="2020-05" db="EMBL/GenBank/DDBJ databases">
        <authorList>
            <person name="Chiriac C."/>
            <person name="Salcher M."/>
            <person name="Ghai R."/>
            <person name="Kavagutti S V."/>
        </authorList>
    </citation>
    <scope>NUCLEOTIDE SEQUENCE</scope>
</reference>
<evidence type="ECO:0000313" key="1">
    <source>
        <dbReference type="EMBL" id="CAB4178053.1"/>
    </source>
</evidence>
<protein>
    <submittedName>
        <fullName evidence="1">Uncharacterized protein</fullName>
    </submittedName>
</protein>
<dbReference type="EMBL" id="LR796963">
    <property type="protein sequence ID" value="CAB4178053.1"/>
    <property type="molecule type" value="Genomic_DNA"/>
</dbReference>